<dbReference type="Proteomes" id="UP000011518">
    <property type="component" value="Unassembled WGS sequence"/>
</dbReference>
<keyword evidence="4" id="KW-0964">Secreted</keyword>
<dbReference type="GO" id="GO:0005615">
    <property type="term" value="C:extracellular space"/>
    <property type="evidence" value="ECO:0007669"/>
    <property type="project" value="TreeGrafter"/>
</dbReference>
<feature type="compositionally biased region" description="Polar residues" evidence="8">
    <location>
        <begin position="487"/>
        <end position="497"/>
    </location>
</feature>
<evidence type="ECO:0000256" key="7">
    <source>
        <dbReference type="ARBA" id="ARBA00023157"/>
    </source>
</evidence>
<evidence type="ECO:0000256" key="5">
    <source>
        <dbReference type="ARBA" id="ARBA00022702"/>
    </source>
</evidence>
<evidence type="ECO:0000256" key="3">
    <source>
        <dbReference type="ARBA" id="ARBA00016272"/>
    </source>
</evidence>
<keyword evidence="10" id="KW-1185">Reference proteome</keyword>
<dbReference type="GO" id="GO:0097009">
    <property type="term" value="P:energy homeostasis"/>
    <property type="evidence" value="ECO:0007669"/>
    <property type="project" value="TreeGrafter"/>
</dbReference>
<evidence type="ECO:0000256" key="6">
    <source>
        <dbReference type="ARBA" id="ARBA00022729"/>
    </source>
</evidence>
<evidence type="ECO:0000256" key="1">
    <source>
        <dbReference type="ARBA" id="ARBA00004613"/>
    </source>
</evidence>
<sequence>MRVGAESGVSTMFRITYPFLGSLRDSADAWVPAAAALCGPEGPELARRWSERWPAWANSSRYPGWECVGRGGCAALTAGPHPEGRRRRWPGATDCAGWLPGVRGLAGSACGPQGPRLSAPSPCNGLTHEAHRKEVEQVYLRCSAGSVEWLYPTGALIVNLRPNSAPSRHLTVCIKPFRDSSGANIYLEKTGELRLLVRDGDLGPSRVQCFGLERGGLFVEATPQQDIRRRTPCRPCSDTEVLLAVCTSDFVVRGSIQDVTHEPEQQESAIQLPPCRPCSDTEVLLAVCTSDFVVRGSIQDVTHEPEQQESAIQLRVSRVYRQKSRVFQPGPRGGHWQGHVTTLLECGVRPGRGDFLFTGHMHFGEARLGCAPRFQDFQRVYRDAEERGLNPCEIGAEMSFVSGPQAVPEDEDAAGLPLCSRGHSGLAIAPDHSSDALQLLAALLPYCSSGLCLLPGLKSSNPAGPVSTSRPACGLHNFSPEDGAPSVTKTPSVQTPVQDLGGLEPVGQRRDTAIPPWSWQVHVVQLRHEEESSTDGNACGGPSALARAPTEPYHLEVSSLLPLGRGRVQCEVMSVLKRLPGYPAARLLEAHASALYDSRKSVSTAATPTGTGWTQELSLEALELWAPHTMADLGGSHGEELQKAHM</sequence>
<protein>
    <recommendedName>
        <fullName evidence="3">Meteorin-like protein</fullName>
    </recommendedName>
</protein>
<keyword evidence="5" id="KW-0372">Hormone</keyword>
<evidence type="ECO:0000256" key="4">
    <source>
        <dbReference type="ARBA" id="ARBA00022525"/>
    </source>
</evidence>
<name>L9KHZ6_TUPCH</name>
<evidence type="ECO:0000313" key="9">
    <source>
        <dbReference type="EMBL" id="ELW62356.1"/>
    </source>
</evidence>
<reference evidence="10" key="1">
    <citation type="submission" date="2012-07" db="EMBL/GenBank/DDBJ databases">
        <title>Genome of the Chinese tree shrew, a rising model animal genetically related to primates.</title>
        <authorList>
            <person name="Zhang G."/>
            <person name="Fan Y."/>
            <person name="Yao Y."/>
            <person name="Huang Z."/>
        </authorList>
    </citation>
    <scope>NUCLEOTIDE SEQUENCE [LARGE SCALE GENOMIC DNA]</scope>
</reference>
<dbReference type="GO" id="GO:0090336">
    <property type="term" value="P:positive regulation of brown fat cell differentiation"/>
    <property type="evidence" value="ECO:0007669"/>
    <property type="project" value="TreeGrafter"/>
</dbReference>
<dbReference type="STRING" id="246437.L9KHZ6"/>
<dbReference type="InParanoid" id="L9KHZ6"/>
<gene>
    <name evidence="9" type="ORF">TREES_T100005473</name>
</gene>
<dbReference type="GO" id="GO:0005179">
    <property type="term" value="F:hormone activity"/>
    <property type="evidence" value="ECO:0007669"/>
    <property type="project" value="UniProtKB-KW"/>
</dbReference>
<evidence type="ECO:0000313" key="10">
    <source>
        <dbReference type="Proteomes" id="UP000011518"/>
    </source>
</evidence>
<proteinExistence type="inferred from homology"/>
<evidence type="ECO:0000256" key="2">
    <source>
        <dbReference type="ARBA" id="ARBA00005669"/>
    </source>
</evidence>
<comment type="subcellular location">
    <subcellularLocation>
        <location evidence="1">Secreted</location>
    </subcellularLocation>
</comment>
<evidence type="ECO:0000256" key="8">
    <source>
        <dbReference type="SAM" id="MobiDB-lite"/>
    </source>
</evidence>
<dbReference type="EMBL" id="KB320825">
    <property type="protein sequence ID" value="ELW62356.1"/>
    <property type="molecule type" value="Genomic_DNA"/>
</dbReference>
<organism evidence="9 10">
    <name type="scientific">Tupaia chinensis</name>
    <name type="common">Chinese tree shrew</name>
    <name type="synonym">Tupaia belangeri chinensis</name>
    <dbReference type="NCBI Taxonomy" id="246437"/>
    <lineage>
        <taxon>Eukaryota</taxon>
        <taxon>Metazoa</taxon>
        <taxon>Chordata</taxon>
        <taxon>Craniata</taxon>
        <taxon>Vertebrata</taxon>
        <taxon>Euteleostomi</taxon>
        <taxon>Mammalia</taxon>
        <taxon>Eutheria</taxon>
        <taxon>Euarchontoglires</taxon>
        <taxon>Scandentia</taxon>
        <taxon>Tupaiidae</taxon>
        <taxon>Tupaia</taxon>
    </lineage>
</organism>
<keyword evidence="7" id="KW-1015">Disulfide bond</keyword>
<feature type="region of interest" description="Disordered" evidence="8">
    <location>
        <begin position="481"/>
        <end position="509"/>
    </location>
</feature>
<keyword evidence="6" id="KW-0732">Signal</keyword>
<dbReference type="InterPro" id="IPR051998">
    <property type="entry name" value="Meteorin-like"/>
</dbReference>
<accession>L9KHZ6</accession>
<dbReference type="PANTHER" id="PTHR28593">
    <property type="entry name" value="METEORIN-LIKE PROTEIN"/>
    <property type="match status" value="1"/>
</dbReference>
<dbReference type="AlphaFoldDB" id="L9KHZ6"/>
<reference evidence="10" key="2">
    <citation type="journal article" date="2013" name="Nat. Commun.">
        <title>Genome of the Chinese tree shrew.</title>
        <authorList>
            <person name="Fan Y."/>
            <person name="Huang Z.Y."/>
            <person name="Cao C.C."/>
            <person name="Chen C.S."/>
            <person name="Chen Y.X."/>
            <person name="Fan D.D."/>
            <person name="He J."/>
            <person name="Hou H.L."/>
            <person name="Hu L."/>
            <person name="Hu X.T."/>
            <person name="Jiang X.T."/>
            <person name="Lai R."/>
            <person name="Lang Y.S."/>
            <person name="Liang B."/>
            <person name="Liao S.G."/>
            <person name="Mu D."/>
            <person name="Ma Y.Y."/>
            <person name="Niu Y.Y."/>
            <person name="Sun X.Q."/>
            <person name="Xia J.Q."/>
            <person name="Xiao J."/>
            <person name="Xiong Z.Q."/>
            <person name="Xu L."/>
            <person name="Yang L."/>
            <person name="Zhang Y."/>
            <person name="Zhao W."/>
            <person name="Zhao X.D."/>
            <person name="Zheng Y.T."/>
            <person name="Zhou J.M."/>
            <person name="Zhu Y.B."/>
            <person name="Zhang G.J."/>
            <person name="Wang J."/>
            <person name="Yao Y.G."/>
        </authorList>
    </citation>
    <scope>NUCLEOTIDE SEQUENCE [LARGE SCALE GENOMIC DNA]</scope>
</reference>
<comment type="similarity">
    <text evidence="2">Belongs to the meteorin family.</text>
</comment>
<dbReference type="PANTHER" id="PTHR28593:SF1">
    <property type="entry name" value="METEORIN-LIKE PROTEIN"/>
    <property type="match status" value="1"/>
</dbReference>